<gene>
    <name evidence="2" type="ORF">FRX57_02615</name>
</gene>
<dbReference type="Pfam" id="PF01381">
    <property type="entry name" value="HTH_3"/>
    <property type="match status" value="1"/>
</dbReference>
<dbReference type="RefSeq" id="WP_146566345.1">
    <property type="nucleotide sequence ID" value="NZ_VOHL01000001.1"/>
</dbReference>
<dbReference type="SUPFAM" id="SSF47413">
    <property type="entry name" value="lambda repressor-like DNA-binding domains"/>
    <property type="match status" value="1"/>
</dbReference>
<evidence type="ECO:0000313" key="3">
    <source>
        <dbReference type="Proteomes" id="UP000317430"/>
    </source>
</evidence>
<dbReference type="InterPro" id="IPR010057">
    <property type="entry name" value="Transcription_activator_Rgg_C"/>
</dbReference>
<feature type="domain" description="HTH cro/C1-type" evidence="1">
    <location>
        <begin position="14"/>
        <end position="66"/>
    </location>
</feature>
<dbReference type="NCBIfam" id="TIGR01716">
    <property type="entry name" value="RGG_Cterm"/>
    <property type="match status" value="1"/>
</dbReference>
<dbReference type="InterPro" id="IPR001387">
    <property type="entry name" value="Cro/C1-type_HTH"/>
</dbReference>
<keyword evidence="3" id="KW-1185">Reference proteome</keyword>
<dbReference type="InterPro" id="IPR053163">
    <property type="entry name" value="HTH-type_regulator_Rgg"/>
</dbReference>
<evidence type="ECO:0000259" key="1">
    <source>
        <dbReference type="PROSITE" id="PS50943"/>
    </source>
</evidence>
<dbReference type="GO" id="GO:0003677">
    <property type="term" value="F:DNA binding"/>
    <property type="evidence" value="ECO:0007669"/>
    <property type="project" value="InterPro"/>
</dbReference>
<dbReference type="EMBL" id="VOHL01000001">
    <property type="protein sequence ID" value="TWS99113.1"/>
    <property type="molecule type" value="Genomic_DNA"/>
</dbReference>
<comment type="caution">
    <text evidence="2">The sequence shown here is derived from an EMBL/GenBank/DDBJ whole genome shotgun (WGS) entry which is preliminary data.</text>
</comment>
<dbReference type="Pfam" id="PF21259">
    <property type="entry name" value="Rgg_C"/>
    <property type="match status" value="1"/>
</dbReference>
<evidence type="ECO:0000313" key="2">
    <source>
        <dbReference type="EMBL" id="TWS99113.1"/>
    </source>
</evidence>
<reference evidence="2 3" key="1">
    <citation type="submission" date="2019-08" db="EMBL/GenBank/DDBJ databases">
        <authorList>
            <person name="Lei W."/>
        </authorList>
    </citation>
    <scope>NUCLEOTIDE SEQUENCE [LARGE SCALE GENOMIC DNA]</scope>
    <source>
        <strain evidence="2 3">CCUG 66496</strain>
    </source>
</reference>
<dbReference type="Proteomes" id="UP000317430">
    <property type="component" value="Unassembled WGS sequence"/>
</dbReference>
<dbReference type="CDD" id="cd00093">
    <property type="entry name" value="HTH_XRE"/>
    <property type="match status" value="1"/>
</dbReference>
<dbReference type="Gene3D" id="1.10.260.40">
    <property type="entry name" value="lambda repressor-like DNA-binding domains"/>
    <property type="match status" value="1"/>
</dbReference>
<dbReference type="OrthoDB" id="2241897at2"/>
<organism evidence="2 3">
    <name type="scientific">Streptococcus cuniculipharyngis</name>
    <dbReference type="NCBI Taxonomy" id="1562651"/>
    <lineage>
        <taxon>Bacteria</taxon>
        <taxon>Bacillati</taxon>
        <taxon>Bacillota</taxon>
        <taxon>Bacilli</taxon>
        <taxon>Lactobacillales</taxon>
        <taxon>Streptococcaceae</taxon>
        <taxon>Streptococcus</taxon>
    </lineage>
</organism>
<accession>A0A5C5SG49</accession>
<dbReference type="PANTHER" id="PTHR37038:SF12">
    <property type="entry name" value="TRANSCRIPTIONAL REGULATOR"/>
    <property type="match status" value="1"/>
</dbReference>
<name>A0A5C5SG49_9STRE</name>
<dbReference type="PROSITE" id="PS50943">
    <property type="entry name" value="HTH_CROC1"/>
    <property type="match status" value="1"/>
</dbReference>
<proteinExistence type="predicted"/>
<dbReference type="PANTHER" id="PTHR37038">
    <property type="entry name" value="TRANSCRIPTIONAL REGULATOR-RELATED"/>
    <property type="match status" value="1"/>
</dbReference>
<protein>
    <submittedName>
        <fullName evidence="2">Helix-turn-helix domain-containing protein</fullName>
    </submittedName>
</protein>
<dbReference type="InterPro" id="IPR010982">
    <property type="entry name" value="Lambda_DNA-bd_dom_sf"/>
</dbReference>
<dbReference type="SMART" id="SM00530">
    <property type="entry name" value="HTH_XRE"/>
    <property type="match status" value="1"/>
</dbReference>
<sequence length="287" mass="33608">MKAEDKLNLGEFYKELRLARGIKQKEVARDGLSVSQLSKFETGQSMLSADKLLIAIEGIHMTFEEFGYALYNYQKPLFVREAEKINELFQAQDKQGLINLKEKYKQSDTCSFLNYAIVKNILYILDGSSELASGEERERVTHYLYSIEDWTNYELYVFGNTIPFLSDEDIVFLGKEFLPKVVLYGELPDMRRKVKQILINLISEFVDRDIYYYVDYFAEKLQNILTYQDIFEQILLTFLKMCADYKMSKLALAELEAYVKGLEILNNPELLTILKLRIMNLNRDKND</sequence>
<dbReference type="AlphaFoldDB" id="A0A5C5SG49"/>